<accession>A0ABD5TTI8</accession>
<sequence length="95" mass="10597">MPNRLLRVNAYTTFDMLDAEAVGHDFTDEAFAVLNVTAPRENPDHVKLELELDNSQLENLPAHADRVTLSAAEARKLSSELEKYANRVEAAQSDD</sequence>
<protein>
    <submittedName>
        <fullName evidence="1">DUF6360 family protein</fullName>
    </submittedName>
</protein>
<dbReference type="AlphaFoldDB" id="A0ABD5TTI8"/>
<evidence type="ECO:0000313" key="1">
    <source>
        <dbReference type="EMBL" id="MFC6823901.1"/>
    </source>
</evidence>
<dbReference type="RefSeq" id="WP_379692440.1">
    <property type="nucleotide sequence ID" value="NZ_JBHSXH010000009.1"/>
</dbReference>
<reference evidence="1 2" key="1">
    <citation type="journal article" date="2019" name="Int. J. Syst. Evol. Microbiol.">
        <title>The Global Catalogue of Microorganisms (GCM) 10K type strain sequencing project: providing services to taxonomists for standard genome sequencing and annotation.</title>
        <authorList>
            <consortium name="The Broad Institute Genomics Platform"/>
            <consortium name="The Broad Institute Genome Sequencing Center for Infectious Disease"/>
            <person name="Wu L."/>
            <person name="Ma J."/>
        </authorList>
    </citation>
    <scope>NUCLEOTIDE SEQUENCE [LARGE SCALE GENOMIC DNA]</scope>
    <source>
        <strain evidence="1 2">YIM 94188</strain>
    </source>
</reference>
<dbReference type="EMBL" id="JBHSXH010000009">
    <property type="protein sequence ID" value="MFC6823901.1"/>
    <property type="molecule type" value="Genomic_DNA"/>
</dbReference>
<dbReference type="Pfam" id="PF19887">
    <property type="entry name" value="DUF6360"/>
    <property type="match status" value="1"/>
</dbReference>
<dbReference type="Proteomes" id="UP001596408">
    <property type="component" value="Unassembled WGS sequence"/>
</dbReference>
<dbReference type="InterPro" id="IPR045940">
    <property type="entry name" value="DUF6360"/>
</dbReference>
<proteinExistence type="predicted"/>
<gene>
    <name evidence="1" type="ORF">ACFQEV_02675</name>
</gene>
<evidence type="ECO:0000313" key="2">
    <source>
        <dbReference type="Proteomes" id="UP001596408"/>
    </source>
</evidence>
<comment type="caution">
    <text evidence="1">The sequence shown here is derived from an EMBL/GenBank/DDBJ whole genome shotgun (WGS) entry which is preliminary data.</text>
</comment>
<keyword evidence="2" id="KW-1185">Reference proteome</keyword>
<name>A0ABD5TTI8_9EURY</name>
<organism evidence="1 2">
    <name type="scientific">Halopelagius fulvigenes</name>
    <dbReference type="NCBI Taxonomy" id="1198324"/>
    <lineage>
        <taxon>Archaea</taxon>
        <taxon>Methanobacteriati</taxon>
        <taxon>Methanobacteriota</taxon>
        <taxon>Stenosarchaea group</taxon>
        <taxon>Halobacteria</taxon>
        <taxon>Halobacteriales</taxon>
        <taxon>Haloferacaceae</taxon>
    </lineage>
</organism>